<proteinExistence type="predicted"/>
<feature type="region of interest" description="Disordered" evidence="1">
    <location>
        <begin position="69"/>
        <end position="102"/>
    </location>
</feature>
<dbReference type="HOGENOM" id="CLU_2278479_0_0_1"/>
<evidence type="ECO:0000313" key="3">
    <source>
        <dbReference type="Proteomes" id="UP000005222"/>
    </source>
</evidence>
<evidence type="ECO:0000313" key="2">
    <source>
        <dbReference type="EMBL" id="CCE86198.1"/>
    </source>
</evidence>
<gene>
    <name evidence="2" type="primary">Piso0_005854</name>
    <name evidence="2" type="ORF">GNLVRS01_PISO0M23772g</name>
</gene>
<dbReference type="EMBL" id="FO082047">
    <property type="protein sequence ID" value="CCE86198.1"/>
    <property type="molecule type" value="Genomic_DNA"/>
</dbReference>
<reference evidence="2 3" key="1">
    <citation type="journal article" date="2012" name="G3 (Bethesda)">
        <title>Pichia sorbitophila, an interspecies yeast hybrid reveals early steps of genome resolution following polyploidization.</title>
        <authorList>
            <person name="Leh Louis V."/>
            <person name="Despons L."/>
            <person name="Friedrich A."/>
            <person name="Martin T."/>
            <person name="Durrens P."/>
            <person name="Casaregola S."/>
            <person name="Neuveglise C."/>
            <person name="Fairhead C."/>
            <person name="Marck C."/>
            <person name="Cruz J.A."/>
            <person name="Straub M.L."/>
            <person name="Kugler V."/>
            <person name="Sacerdot C."/>
            <person name="Uzunov Z."/>
            <person name="Thierry A."/>
            <person name="Weiss S."/>
            <person name="Bleykasten C."/>
            <person name="De Montigny J."/>
            <person name="Jacques N."/>
            <person name="Jung P."/>
            <person name="Lemaire M."/>
            <person name="Mallet S."/>
            <person name="Morel G."/>
            <person name="Richard G.F."/>
            <person name="Sarkar A."/>
            <person name="Savel G."/>
            <person name="Schacherer J."/>
            <person name="Seret M.L."/>
            <person name="Talla E."/>
            <person name="Samson G."/>
            <person name="Jubin C."/>
            <person name="Poulain J."/>
            <person name="Vacherie B."/>
            <person name="Barbe V."/>
            <person name="Pelletier E."/>
            <person name="Sherman D.J."/>
            <person name="Westhof E."/>
            <person name="Weissenbach J."/>
            <person name="Baret P.V."/>
            <person name="Wincker P."/>
            <person name="Gaillardin C."/>
            <person name="Dujon B."/>
            <person name="Souciet J.L."/>
        </authorList>
    </citation>
    <scope>NUCLEOTIDE SEQUENCE [LARGE SCALE GENOMIC DNA]</scope>
    <source>
        <strain evidence="3">ATCC MYA-4447 / BCRC 22081 / CBS 7064 / NBRC 10061 / NRRL Y-12695</strain>
    </source>
</reference>
<dbReference type="InParanoid" id="G8Y337"/>
<protein>
    <submittedName>
        <fullName evidence="2">Piso0_005854 protein</fullName>
    </submittedName>
</protein>
<keyword evidence="3" id="KW-1185">Reference proteome</keyword>
<evidence type="ECO:0000256" key="1">
    <source>
        <dbReference type="SAM" id="MobiDB-lite"/>
    </source>
</evidence>
<name>G8Y337_PICSO</name>
<organism evidence="2 3">
    <name type="scientific">Pichia sorbitophila (strain ATCC MYA-4447 / BCRC 22081 / CBS 7064 / NBRC 10061 / NRRL Y-12695)</name>
    <name type="common">Hybrid yeast</name>
    <dbReference type="NCBI Taxonomy" id="559304"/>
    <lineage>
        <taxon>Eukaryota</taxon>
        <taxon>Fungi</taxon>
        <taxon>Dikarya</taxon>
        <taxon>Ascomycota</taxon>
        <taxon>Saccharomycotina</taxon>
        <taxon>Pichiomycetes</taxon>
        <taxon>Debaryomycetaceae</taxon>
        <taxon>Millerozyma</taxon>
    </lineage>
</organism>
<sequence length="102" mass="11804">MLYKNHHILVPSSHRIWPGPGRRVRRERRSSSQYTYGEWADALHQHVRVDNATCLLSAFQKLLSKVQFPQHRRDSHGVRTKASGRGPTPMGYPCPRTSCHFN</sequence>
<accession>G8Y337</accession>
<dbReference type="AlphaFoldDB" id="G8Y337"/>
<dbReference type="Proteomes" id="UP000005222">
    <property type="component" value="Chromosome M"/>
</dbReference>